<dbReference type="PANTHER" id="PTHR13887">
    <property type="entry name" value="GLUTATHIONE S-TRANSFERASE KAPPA"/>
    <property type="match status" value="1"/>
</dbReference>
<keyword evidence="6" id="KW-1133">Transmembrane helix</keyword>
<keyword evidence="5" id="KW-0676">Redox-active center</keyword>
<dbReference type="EMBL" id="MGKO01000006">
    <property type="protein sequence ID" value="OGN27857.1"/>
    <property type="molecule type" value="Genomic_DNA"/>
</dbReference>
<dbReference type="PANTHER" id="PTHR13887:SF14">
    <property type="entry name" value="DISULFIDE BOND FORMATION PROTEIN D"/>
    <property type="match status" value="1"/>
</dbReference>
<sequence>MKKESLIIWGIAVVVLAIVIFGIFKMSGTDPNVLTLTEPISAADHIRGNPAGKAILVEYGDYQCPACYQYKPLIQKLLSESDQVKFIFRNFPLPQHANANPAHYAAEAAALQGKFWEMHDLIYQGQNAWSNASNAVAIFEGYAQTLGLDMARFRKDVASDQVKDRVARELTGGRAAGVNSTPTFFLNGKSITITSYEQFKQLVNSAATQ</sequence>
<evidence type="ECO:0000259" key="7">
    <source>
        <dbReference type="PROSITE" id="PS51352"/>
    </source>
</evidence>
<reference evidence="8 9" key="1">
    <citation type="journal article" date="2016" name="Nat. Commun.">
        <title>Thousands of microbial genomes shed light on interconnected biogeochemical processes in an aquifer system.</title>
        <authorList>
            <person name="Anantharaman K."/>
            <person name="Brown C.T."/>
            <person name="Hug L.A."/>
            <person name="Sharon I."/>
            <person name="Castelle C.J."/>
            <person name="Probst A.J."/>
            <person name="Thomas B.C."/>
            <person name="Singh A."/>
            <person name="Wilkins M.J."/>
            <person name="Karaoz U."/>
            <person name="Brodie E.L."/>
            <person name="Williams K.H."/>
            <person name="Hubbard S.S."/>
            <person name="Banfield J.F."/>
        </authorList>
    </citation>
    <scope>NUCLEOTIDE SEQUENCE [LARGE SCALE GENOMIC DNA]</scope>
</reference>
<keyword evidence="6" id="KW-0812">Transmembrane</keyword>
<keyword evidence="4" id="KW-1015">Disulfide bond</keyword>
<evidence type="ECO:0000256" key="3">
    <source>
        <dbReference type="ARBA" id="ARBA00023002"/>
    </source>
</evidence>
<comment type="similarity">
    <text evidence="1">Belongs to the thioredoxin family. DsbA subfamily.</text>
</comment>
<name>A0A1F8GQX9_9BACT</name>
<dbReference type="PROSITE" id="PS51352">
    <property type="entry name" value="THIOREDOXIN_2"/>
    <property type="match status" value="1"/>
</dbReference>
<evidence type="ECO:0000256" key="4">
    <source>
        <dbReference type="ARBA" id="ARBA00023157"/>
    </source>
</evidence>
<comment type="caution">
    <text evidence="8">The sequence shown here is derived from an EMBL/GenBank/DDBJ whole genome shotgun (WGS) entry which is preliminary data.</text>
</comment>
<proteinExistence type="inferred from homology"/>
<dbReference type="SUPFAM" id="SSF52833">
    <property type="entry name" value="Thioredoxin-like"/>
    <property type="match status" value="1"/>
</dbReference>
<evidence type="ECO:0000313" key="8">
    <source>
        <dbReference type="EMBL" id="OGN27857.1"/>
    </source>
</evidence>
<evidence type="ECO:0000313" key="9">
    <source>
        <dbReference type="Proteomes" id="UP000178444"/>
    </source>
</evidence>
<feature type="transmembrane region" description="Helical" evidence="6">
    <location>
        <begin position="6"/>
        <end position="24"/>
    </location>
</feature>
<dbReference type="Gene3D" id="3.40.30.10">
    <property type="entry name" value="Glutaredoxin"/>
    <property type="match status" value="1"/>
</dbReference>
<evidence type="ECO:0000256" key="1">
    <source>
        <dbReference type="ARBA" id="ARBA00005791"/>
    </source>
</evidence>
<organism evidence="8 9">
    <name type="scientific">Candidatus Yanofskybacteria bacterium RIFCSPLOWO2_01_FULL_49_17</name>
    <dbReference type="NCBI Taxonomy" id="1802700"/>
    <lineage>
        <taxon>Bacteria</taxon>
        <taxon>Candidatus Yanofskyibacteriota</taxon>
    </lineage>
</organism>
<dbReference type="AlphaFoldDB" id="A0A1F8GQX9"/>
<keyword evidence="3" id="KW-0560">Oxidoreductase</keyword>
<evidence type="ECO:0000256" key="6">
    <source>
        <dbReference type="SAM" id="Phobius"/>
    </source>
</evidence>
<protein>
    <recommendedName>
        <fullName evidence="7">Thioredoxin domain-containing protein</fullName>
    </recommendedName>
</protein>
<dbReference type="Pfam" id="PF13462">
    <property type="entry name" value="Thioredoxin_4"/>
    <property type="match status" value="1"/>
</dbReference>
<gene>
    <name evidence="8" type="ORF">A2941_00725</name>
</gene>
<keyword evidence="2" id="KW-0732">Signal</keyword>
<evidence type="ECO:0000256" key="5">
    <source>
        <dbReference type="ARBA" id="ARBA00023284"/>
    </source>
</evidence>
<feature type="domain" description="Thioredoxin" evidence="7">
    <location>
        <begin position="15"/>
        <end position="208"/>
    </location>
</feature>
<keyword evidence="6" id="KW-0472">Membrane</keyword>
<accession>A0A1F8GQX9</accession>
<dbReference type="Proteomes" id="UP000178444">
    <property type="component" value="Unassembled WGS sequence"/>
</dbReference>
<dbReference type="InterPro" id="IPR012336">
    <property type="entry name" value="Thioredoxin-like_fold"/>
</dbReference>
<evidence type="ECO:0000256" key="2">
    <source>
        <dbReference type="ARBA" id="ARBA00022729"/>
    </source>
</evidence>
<dbReference type="InterPro" id="IPR036249">
    <property type="entry name" value="Thioredoxin-like_sf"/>
</dbReference>
<dbReference type="GO" id="GO:0016491">
    <property type="term" value="F:oxidoreductase activity"/>
    <property type="evidence" value="ECO:0007669"/>
    <property type="project" value="UniProtKB-KW"/>
</dbReference>
<dbReference type="InterPro" id="IPR013766">
    <property type="entry name" value="Thioredoxin_domain"/>
</dbReference>